<feature type="compositionally biased region" description="Low complexity" evidence="1">
    <location>
        <begin position="27"/>
        <end position="41"/>
    </location>
</feature>
<proteinExistence type="predicted"/>
<dbReference type="EMBL" id="JALJOQ010000282">
    <property type="protein sequence ID" value="KAK9786075.1"/>
    <property type="molecule type" value="Genomic_DNA"/>
</dbReference>
<feature type="region of interest" description="Disordered" evidence="1">
    <location>
        <begin position="1"/>
        <end position="51"/>
    </location>
</feature>
<sequence>MVVIRDGEILQDGDPRLNASYQEQRAGPSQPGPSTSSPQGSADGGRPTFDFSAAPVRLHREPPQQSLFGLPGLDFFGAHFRSRHLAMLFGATVALGFKGFLAGVGVWIIYKLNTGGHAPAGSSHPAAAQSQGPDVAQRIQNLFSNPPAGTRPYQPGSLNAQGAQQHPSAGGTGSAPARGWEARGQGQKLGNA</sequence>
<evidence type="ECO:0000256" key="1">
    <source>
        <dbReference type="SAM" id="MobiDB-lite"/>
    </source>
</evidence>
<dbReference type="AlphaFoldDB" id="A0AAW1NNX1"/>
<protein>
    <submittedName>
        <fullName evidence="3">Uncharacterized protein</fullName>
    </submittedName>
</protein>
<evidence type="ECO:0000313" key="4">
    <source>
        <dbReference type="Proteomes" id="UP001465755"/>
    </source>
</evidence>
<feature type="region of interest" description="Disordered" evidence="1">
    <location>
        <begin position="142"/>
        <end position="192"/>
    </location>
</feature>
<name>A0AAW1NNX1_9CHLO</name>
<keyword evidence="2" id="KW-0472">Membrane</keyword>
<organism evidence="3 4">
    <name type="scientific">Symbiochloris irregularis</name>
    <dbReference type="NCBI Taxonomy" id="706552"/>
    <lineage>
        <taxon>Eukaryota</taxon>
        <taxon>Viridiplantae</taxon>
        <taxon>Chlorophyta</taxon>
        <taxon>core chlorophytes</taxon>
        <taxon>Trebouxiophyceae</taxon>
        <taxon>Trebouxiales</taxon>
        <taxon>Trebouxiaceae</taxon>
        <taxon>Symbiochloris</taxon>
    </lineage>
</organism>
<feature type="transmembrane region" description="Helical" evidence="2">
    <location>
        <begin position="85"/>
        <end position="110"/>
    </location>
</feature>
<accession>A0AAW1NNX1</accession>
<gene>
    <name evidence="3" type="ORF">WJX73_009363</name>
</gene>
<keyword evidence="4" id="KW-1185">Reference proteome</keyword>
<evidence type="ECO:0000313" key="3">
    <source>
        <dbReference type="EMBL" id="KAK9786075.1"/>
    </source>
</evidence>
<keyword evidence="2" id="KW-0812">Transmembrane</keyword>
<reference evidence="3 4" key="1">
    <citation type="journal article" date="2024" name="Nat. Commun.">
        <title>Phylogenomics reveals the evolutionary origins of lichenization in chlorophyte algae.</title>
        <authorList>
            <person name="Puginier C."/>
            <person name="Libourel C."/>
            <person name="Otte J."/>
            <person name="Skaloud P."/>
            <person name="Haon M."/>
            <person name="Grisel S."/>
            <person name="Petersen M."/>
            <person name="Berrin J.G."/>
            <person name="Delaux P.M."/>
            <person name="Dal Grande F."/>
            <person name="Keller J."/>
        </authorList>
    </citation>
    <scope>NUCLEOTIDE SEQUENCE [LARGE SCALE GENOMIC DNA]</scope>
    <source>
        <strain evidence="3 4">SAG 2036</strain>
    </source>
</reference>
<comment type="caution">
    <text evidence="3">The sequence shown here is derived from an EMBL/GenBank/DDBJ whole genome shotgun (WGS) entry which is preliminary data.</text>
</comment>
<keyword evidence="2" id="KW-1133">Transmembrane helix</keyword>
<dbReference type="Proteomes" id="UP001465755">
    <property type="component" value="Unassembled WGS sequence"/>
</dbReference>
<evidence type="ECO:0000256" key="2">
    <source>
        <dbReference type="SAM" id="Phobius"/>
    </source>
</evidence>
<feature type="compositionally biased region" description="Polar residues" evidence="1">
    <location>
        <begin position="156"/>
        <end position="167"/>
    </location>
</feature>